<dbReference type="Proteomes" id="UP000240760">
    <property type="component" value="Unassembled WGS sequence"/>
</dbReference>
<sequence>MPSPCPCTEHPANRCGAPSFCFHAAPSTSVGAALAPVCYVCVTDKPLGSSEDICLWVSAARPAAGSDPRTTKQRVLLAHSRCIDHTTLVRSARLRPTSLAQDTA</sequence>
<keyword evidence="2" id="KW-1185">Reference proteome</keyword>
<gene>
    <name evidence="1" type="ORF">M440DRAFT_335778</name>
</gene>
<proteinExistence type="predicted"/>
<organism evidence="1 2">
    <name type="scientific">Trichoderma longibrachiatum ATCC 18648</name>
    <dbReference type="NCBI Taxonomy" id="983965"/>
    <lineage>
        <taxon>Eukaryota</taxon>
        <taxon>Fungi</taxon>
        <taxon>Dikarya</taxon>
        <taxon>Ascomycota</taxon>
        <taxon>Pezizomycotina</taxon>
        <taxon>Sordariomycetes</taxon>
        <taxon>Hypocreomycetidae</taxon>
        <taxon>Hypocreales</taxon>
        <taxon>Hypocreaceae</taxon>
        <taxon>Trichoderma</taxon>
    </lineage>
</organism>
<reference evidence="1 2" key="1">
    <citation type="submission" date="2016-07" db="EMBL/GenBank/DDBJ databases">
        <title>Multiple horizontal gene transfer events from other fungi enriched the ability of initially mycotrophic Trichoderma (Ascomycota) to feed on dead plant biomass.</title>
        <authorList>
            <consortium name="DOE Joint Genome Institute"/>
            <person name="Aerts A."/>
            <person name="Atanasova L."/>
            <person name="Chenthamara K."/>
            <person name="Zhang J."/>
            <person name="Grujic M."/>
            <person name="Henrissat B."/>
            <person name="Kuo A."/>
            <person name="Salamov A."/>
            <person name="Lipzen A."/>
            <person name="Labutti K."/>
            <person name="Barry K."/>
            <person name="Miao Y."/>
            <person name="Rahimi M.J."/>
            <person name="Shen Q."/>
            <person name="Grigoriev I.V."/>
            <person name="Kubicek C.P."/>
            <person name="Druzhinina I.S."/>
        </authorList>
    </citation>
    <scope>NUCLEOTIDE SEQUENCE [LARGE SCALE GENOMIC DNA]</scope>
    <source>
        <strain evidence="1 2">ATCC 18648</strain>
    </source>
</reference>
<evidence type="ECO:0000313" key="2">
    <source>
        <dbReference type="Proteomes" id="UP000240760"/>
    </source>
</evidence>
<dbReference type="EMBL" id="KZ679134">
    <property type="protein sequence ID" value="PTB75050.1"/>
    <property type="molecule type" value="Genomic_DNA"/>
</dbReference>
<protein>
    <submittedName>
        <fullName evidence="1">Uncharacterized protein</fullName>
    </submittedName>
</protein>
<accession>A0A2T4C0E1</accession>
<evidence type="ECO:0000313" key="1">
    <source>
        <dbReference type="EMBL" id="PTB75050.1"/>
    </source>
</evidence>
<dbReference type="AlphaFoldDB" id="A0A2T4C0E1"/>
<name>A0A2T4C0E1_TRILO</name>